<sequence length="84" mass="9968">MKKNDNKEQSNYKAEIFEYLDKLPACTKNIPDNPRTMSKDKFIEIVKQYIDEKGILNGYCVEFSNDYSKIKKWDTVLRTPAEKR</sequence>
<reference evidence="1" key="1">
    <citation type="journal article" date="2015" name="Nature">
        <title>Complex archaea that bridge the gap between prokaryotes and eukaryotes.</title>
        <authorList>
            <person name="Spang A."/>
            <person name="Saw J.H."/>
            <person name="Jorgensen S.L."/>
            <person name="Zaremba-Niedzwiedzka K."/>
            <person name="Martijn J."/>
            <person name="Lind A.E."/>
            <person name="van Eijk R."/>
            <person name="Schleper C."/>
            <person name="Guy L."/>
            <person name="Ettema T.J."/>
        </authorList>
    </citation>
    <scope>NUCLEOTIDE SEQUENCE</scope>
</reference>
<name>A0A0F9DND6_9ZZZZ</name>
<evidence type="ECO:0000313" key="1">
    <source>
        <dbReference type="EMBL" id="KKL13473.1"/>
    </source>
</evidence>
<protein>
    <submittedName>
        <fullName evidence="1">Uncharacterized protein</fullName>
    </submittedName>
</protein>
<dbReference type="AlphaFoldDB" id="A0A0F9DND6"/>
<gene>
    <name evidence="1" type="ORF">LCGC14_2525420</name>
</gene>
<comment type="caution">
    <text evidence="1">The sequence shown here is derived from an EMBL/GenBank/DDBJ whole genome shotgun (WGS) entry which is preliminary data.</text>
</comment>
<organism evidence="1">
    <name type="scientific">marine sediment metagenome</name>
    <dbReference type="NCBI Taxonomy" id="412755"/>
    <lineage>
        <taxon>unclassified sequences</taxon>
        <taxon>metagenomes</taxon>
        <taxon>ecological metagenomes</taxon>
    </lineage>
</organism>
<dbReference type="EMBL" id="LAZR01040842">
    <property type="protein sequence ID" value="KKL13473.1"/>
    <property type="molecule type" value="Genomic_DNA"/>
</dbReference>
<proteinExistence type="predicted"/>
<accession>A0A0F9DND6</accession>